<evidence type="ECO:0000256" key="8">
    <source>
        <dbReference type="ARBA" id="ARBA00023136"/>
    </source>
</evidence>
<sequence>MEEEGGEEAGMDRSAVAKDFHFYHMDLYDSEDRLQIFPEENMRMRRDVAPADMTSKPSGAGEGKTQRDLQEEVDELVHLYGLEDDHELGDEFVDENMPGMGVSEYSPYAMKGRDPTREQRDWRLTGEAAEANDLGFGGWDLREAYRYTHGRTSEEYECYVIPEEEDEEETADVFCVTCKTPIRASDTVSDEHKEHEVTPLNKALESAKDEIHKNMYKLEKQIIEMENFASHLEEVFITVEENFGRQEQNFELHYNEILETLAQKYEEKIQALGEKKKEKLEALYGQLVSCGENLDTCKELMETIEEMCHEEKIDFIKDAVAMADRLGKFLKTKTDVEISTHPDFEDQTLDFSDVEQLMGSINTIPAPSAPVINPQAPNSATGSSVRVCWSLYSDDTVESYQLSYRPVRDSSPGKDQAEFTVTVKETYCSVTNLVPNTQYEFWVTAQNRTGPSPSSERAVYMTAPSPPIIKRKEIRSCEEAALICWESGNLNPVDSYTVELIQADTPEASGVTESVVGIPTCEALVQLQPRQSYTIYVRALSVGGPSARSEPATVHTTGSYFHLNKDTCHPWLTISEDGFTVVRREGKARVKELPPDSTRFTRCAAVMGSLIPVRGRHYWEVEVDERVDYTVGVAFEDVPKHEDLGATHLSWCMRHTFASSRLAVSLVFAQIVRRELIAGRRQRGSAGRESGSQTRIRERKWVSSGLKAPPPAALAFAFQWPPPAELWLVSFRLAVGHRRQTLTGAVSTIKFFLSEAFLGQHFDVVQLDSSEPEPGDLFLFRLMSPSGRWCGAHVGVYCGHGEIIHFEGKNPEGRGPHAFLESWEGVVCKQGQRPLLRSRTLWRVLRRRGGVDRKVLERRVREAMDADPPPYHPTRSNCVHFALRLLGPGLDFDSLQIDGNPRSSLPGAVVRPGGRGADGADQEASSPVLGPEGGPPPWYQALQPEELRRLQAPEEDTTPEAPLEGPCPEAGQGQGQSQNQNQSQSQSQPLRHDDLKEMLDTNKDSLKLEAMKRIVAMIARGKNASDLFPAVVKNVACKNIEVKKLVYVYLVRYAEEQQDLALLSISTFQRGLKDPNQLIRASALRVLSSIRVPIIVPIMMLAIKEAASDMSPYVRKTAAHAIPKLYSLDSDQKDQLIEVIEKLLADKTTLVAGSVVMAFEEVCPERIDLIHKNYRKLCNLLIDVEEWGQVVIISMLTRYARTQFLSPTQNESLLEENPEKAFYGSDEDEAKAPGSEEAASTALPARKPYGPLTCPLRSEVQYVVLQNVATMSIKRRGMFEPYLKSFYIRSTDPTQIKILKLEVLTNLANETNIPTVLREFQVQARGQLPARGASESMDRDFVAATIQAIGRCATNIGRVRDTCLNGLVQLLSNRDELVVAESVVVIKKLLQMQPAQHAEIIKHLAKLTDNIQVPMARASILWLIGEYCEHVPRIAPDVLRKMAKSFTAEEDIVKLQVINLAAKLYLTNSKQTKLLTQYVLSLAKYDQNYDIRDRARFTRQLIVPSEQGGALSRHAKKLFLAPKPAPVLESSFKDRDHFQLGSLSHLLNAKATGYQELPDWPEEAPDPSVRNVEVPEWTKCSNREKRKEKEKPFYSDSEGESGPTESADSDPESESESDSKSSSESGSGESSSESENDDQDEDEKGRGSESEQSEEGGKKKTKKKKKVSEGQGEASSSEDGSDSSSSSSESEETSESEEEQERPASWRRKTPPSSKSAPAAKEISLLDLEDFTPASVPPVSPPTVVSTSLATDLEGLTLTDSSLAPSLLSPVSGAGRQELLHRVAGEGLAVDYTFSRQPFSGDPHMVSVHIHFSNSSDTPIKGLHVGTPKLPAGLSIQEFPEIESLAPGESATAVMGINFCDSTQAANFQLCTQTRQFYVSIQPPVGELMAPVFMSENEFKKEQGKLTGMNEITEKLTLPDTCRSDHIVVQKVTATANLGRVPCGTSDEYRFAGRTLTSGSLVLLTLDARPTGPAQLTVNSEKMVIGTMLVKDVIQALTQ</sequence>
<feature type="compositionally biased region" description="Low complexity" evidence="11">
    <location>
        <begin position="975"/>
        <end position="988"/>
    </location>
</feature>
<dbReference type="SUPFAM" id="SSF48371">
    <property type="entry name" value="ARM repeat"/>
    <property type="match status" value="1"/>
</dbReference>
<dbReference type="STRING" id="246437.L9KIT5"/>
<dbReference type="Proteomes" id="UP000011518">
    <property type="component" value="Unassembled WGS sequence"/>
</dbReference>
<reference evidence="15" key="2">
    <citation type="journal article" date="2013" name="Nat. Commun.">
        <title>Genome of the Chinese tree shrew.</title>
        <authorList>
            <person name="Fan Y."/>
            <person name="Huang Z.Y."/>
            <person name="Cao C.C."/>
            <person name="Chen C.S."/>
            <person name="Chen Y.X."/>
            <person name="Fan D.D."/>
            <person name="He J."/>
            <person name="Hou H.L."/>
            <person name="Hu L."/>
            <person name="Hu X.T."/>
            <person name="Jiang X.T."/>
            <person name="Lai R."/>
            <person name="Lang Y.S."/>
            <person name="Liang B."/>
            <person name="Liao S.G."/>
            <person name="Mu D."/>
            <person name="Ma Y.Y."/>
            <person name="Niu Y.Y."/>
            <person name="Sun X.Q."/>
            <person name="Xia J.Q."/>
            <person name="Xiao J."/>
            <person name="Xiong Z.Q."/>
            <person name="Xu L."/>
            <person name="Yang L."/>
            <person name="Zhang Y."/>
            <person name="Zhao W."/>
            <person name="Zhao X.D."/>
            <person name="Zheng Y.T."/>
            <person name="Zhou J.M."/>
            <person name="Zhu Y.B."/>
            <person name="Zhang G.J."/>
            <person name="Wang J."/>
            <person name="Yao Y.G."/>
        </authorList>
    </citation>
    <scope>NUCLEOTIDE SEQUENCE [LARGE SCALE GENOMIC DNA]</scope>
</reference>
<dbReference type="CDD" id="cd00063">
    <property type="entry name" value="FN3"/>
    <property type="match status" value="2"/>
</dbReference>
<dbReference type="InterPro" id="IPR026739">
    <property type="entry name" value="AP_beta"/>
</dbReference>
<organism evidence="14 15">
    <name type="scientific">Tupaia chinensis</name>
    <name type="common">Chinese tree shrew</name>
    <name type="synonym">Tupaia belangeri chinensis</name>
    <dbReference type="NCBI Taxonomy" id="246437"/>
    <lineage>
        <taxon>Eukaryota</taxon>
        <taxon>Metazoa</taxon>
        <taxon>Chordata</taxon>
        <taxon>Craniata</taxon>
        <taxon>Vertebrata</taxon>
        <taxon>Euteleostomi</taxon>
        <taxon>Mammalia</taxon>
        <taxon>Eutheria</taxon>
        <taxon>Euarchontoglires</taxon>
        <taxon>Scandentia</taxon>
        <taxon>Tupaiidae</taxon>
        <taxon>Tupaia</taxon>
    </lineage>
</organism>
<evidence type="ECO:0000256" key="4">
    <source>
        <dbReference type="ARBA" id="ARBA00022448"/>
    </source>
</evidence>
<dbReference type="SUPFAM" id="SSF49348">
    <property type="entry name" value="Clathrin adaptor appendage domain"/>
    <property type="match status" value="1"/>
</dbReference>
<dbReference type="SUPFAM" id="SSF49265">
    <property type="entry name" value="Fibronectin type III"/>
    <property type="match status" value="1"/>
</dbReference>
<dbReference type="Pfam" id="PF13765">
    <property type="entry name" value="PRY"/>
    <property type="match status" value="1"/>
</dbReference>
<dbReference type="InParanoid" id="L9KIT5"/>
<dbReference type="Gene3D" id="2.60.120.920">
    <property type="match status" value="1"/>
</dbReference>
<name>L9KIT5_TUPCH</name>
<gene>
    <name evidence="14" type="ORF">TREES_T100018695</name>
</gene>
<keyword evidence="15" id="KW-1185">Reference proteome</keyword>
<keyword evidence="6" id="KW-0333">Golgi apparatus</keyword>
<feature type="coiled-coil region" evidence="10">
    <location>
        <begin position="255"/>
        <end position="282"/>
    </location>
</feature>
<dbReference type="SMART" id="SM00060">
    <property type="entry name" value="FN3"/>
    <property type="match status" value="2"/>
</dbReference>
<dbReference type="InterPro" id="IPR043136">
    <property type="entry name" value="B30.2/SPRY_sf"/>
</dbReference>
<dbReference type="InterPro" id="IPR013783">
    <property type="entry name" value="Ig-like_fold"/>
</dbReference>
<keyword evidence="4" id="KW-0813">Transport</keyword>
<feature type="compositionally biased region" description="Acidic residues" evidence="11">
    <location>
        <begin position="1607"/>
        <end position="1616"/>
    </location>
</feature>
<dbReference type="InterPro" id="IPR029390">
    <property type="entry name" value="AP3B_C"/>
</dbReference>
<evidence type="ECO:0000256" key="1">
    <source>
        <dbReference type="ARBA" id="ARBA00004180"/>
    </source>
</evidence>
<feature type="region of interest" description="Disordered" evidence="11">
    <location>
        <begin position="1582"/>
        <end position="1719"/>
    </location>
</feature>
<evidence type="ECO:0000256" key="9">
    <source>
        <dbReference type="ARBA" id="ARBA00023329"/>
    </source>
</evidence>
<dbReference type="PROSITE" id="PS50853">
    <property type="entry name" value="FN3"/>
    <property type="match status" value="2"/>
</dbReference>
<comment type="subcellular location">
    <subcellularLocation>
        <location evidence="1">Cytoplasmic vesicle membrane</location>
        <topology evidence="1">Peripheral membrane protein</topology>
        <orientation evidence="1">Cytoplasmic side</orientation>
    </subcellularLocation>
    <subcellularLocation>
        <location evidence="2">Golgi apparatus</location>
    </subcellularLocation>
</comment>
<keyword evidence="7 10" id="KW-0175">Coiled coil</keyword>
<dbReference type="EMBL" id="KB320802">
    <property type="protein sequence ID" value="ELW62840.1"/>
    <property type="molecule type" value="Genomic_DNA"/>
</dbReference>
<dbReference type="GO" id="GO:0016192">
    <property type="term" value="P:vesicle-mediated transport"/>
    <property type="evidence" value="ECO:0007669"/>
    <property type="project" value="InterPro"/>
</dbReference>
<evidence type="ECO:0000256" key="10">
    <source>
        <dbReference type="SAM" id="Coils"/>
    </source>
</evidence>
<evidence type="ECO:0000256" key="7">
    <source>
        <dbReference type="ARBA" id="ARBA00023054"/>
    </source>
</evidence>
<keyword evidence="5" id="KW-0653">Protein transport</keyword>
<dbReference type="InterPro" id="IPR016024">
    <property type="entry name" value="ARM-type_fold"/>
</dbReference>
<protein>
    <submittedName>
        <fullName evidence="14">AP-3 complex subunit beta-2</fullName>
    </submittedName>
</protein>
<dbReference type="FunFam" id="2.60.40.10:FF:001757">
    <property type="entry name" value="Fibronectin type III and SPRY domain containing 2"/>
    <property type="match status" value="1"/>
</dbReference>
<feature type="compositionally biased region" description="Acidic residues" evidence="11">
    <location>
        <begin position="1689"/>
        <end position="1700"/>
    </location>
</feature>
<dbReference type="InterPro" id="IPR001870">
    <property type="entry name" value="B30.2/SPRY"/>
</dbReference>
<evidence type="ECO:0000259" key="12">
    <source>
        <dbReference type="PROSITE" id="PS50188"/>
    </source>
</evidence>
<dbReference type="InterPro" id="IPR056314">
    <property type="entry name" value="AP3B1/2_C"/>
</dbReference>
<keyword evidence="9" id="KW-0968">Cytoplasmic vesicle</keyword>
<evidence type="ECO:0000256" key="6">
    <source>
        <dbReference type="ARBA" id="ARBA00023034"/>
    </source>
</evidence>
<dbReference type="eggNOG" id="KOG1060">
    <property type="taxonomic scope" value="Eukaryota"/>
</dbReference>
<dbReference type="Gene3D" id="3.30.160.60">
    <property type="entry name" value="Classic Zinc Finger"/>
    <property type="match status" value="1"/>
</dbReference>
<dbReference type="Pfam" id="PF01602">
    <property type="entry name" value="Adaptin_N"/>
    <property type="match status" value="2"/>
</dbReference>
<feature type="domain" description="Fibronectin type-III" evidence="13">
    <location>
        <begin position="370"/>
        <end position="465"/>
    </location>
</feature>
<feature type="compositionally biased region" description="Low complexity" evidence="11">
    <location>
        <begin position="1669"/>
        <end position="1688"/>
    </location>
</feature>
<feature type="region of interest" description="Disordered" evidence="11">
    <location>
        <begin position="953"/>
        <end position="991"/>
    </location>
</feature>
<dbReference type="GO" id="GO:0005794">
    <property type="term" value="C:Golgi apparatus"/>
    <property type="evidence" value="ECO:0007669"/>
    <property type="project" value="UniProtKB-SubCell"/>
</dbReference>
<dbReference type="FunCoup" id="L9KIT5">
    <property type="interactions" value="714"/>
</dbReference>
<feature type="compositionally biased region" description="Low complexity" evidence="11">
    <location>
        <begin position="1620"/>
        <end position="1631"/>
    </location>
</feature>
<feature type="domain" description="Fibronectin type-III" evidence="13">
    <location>
        <begin position="466"/>
        <end position="559"/>
    </location>
</feature>
<dbReference type="InterPro" id="IPR013041">
    <property type="entry name" value="Clathrin_app_Ig-like_sf"/>
</dbReference>
<dbReference type="InterPro" id="IPR006574">
    <property type="entry name" value="PRY"/>
</dbReference>
<dbReference type="SUPFAM" id="SSF49899">
    <property type="entry name" value="Concanavalin A-like lectins/glucanases"/>
    <property type="match status" value="1"/>
</dbReference>
<dbReference type="GO" id="GO:0030117">
    <property type="term" value="C:membrane coat"/>
    <property type="evidence" value="ECO:0007669"/>
    <property type="project" value="InterPro"/>
</dbReference>
<proteinExistence type="inferred from homology"/>
<comment type="similarity">
    <text evidence="3">Belongs to the adaptor complexes large subunit family.</text>
</comment>
<accession>L9KIT5</accession>
<dbReference type="InterPro" id="IPR013320">
    <property type="entry name" value="ConA-like_dom_sf"/>
</dbReference>
<dbReference type="SUPFAM" id="SSF57845">
    <property type="entry name" value="B-box zinc-binding domain"/>
    <property type="match status" value="1"/>
</dbReference>
<dbReference type="InterPro" id="IPR011989">
    <property type="entry name" value="ARM-like"/>
</dbReference>
<dbReference type="Pfam" id="PF14796">
    <property type="entry name" value="AP3B1_C"/>
    <property type="match status" value="1"/>
</dbReference>
<dbReference type="InterPro" id="IPR002553">
    <property type="entry name" value="Clathrin/coatomer_adapt-like_N"/>
</dbReference>
<dbReference type="GO" id="GO:0006886">
    <property type="term" value="P:intracellular protein transport"/>
    <property type="evidence" value="ECO:0007669"/>
    <property type="project" value="InterPro"/>
</dbReference>
<evidence type="ECO:0000259" key="13">
    <source>
        <dbReference type="PROSITE" id="PS50853"/>
    </source>
</evidence>
<dbReference type="InterPro" id="IPR036116">
    <property type="entry name" value="FN3_sf"/>
</dbReference>
<feature type="region of interest" description="Disordered" evidence="11">
    <location>
        <begin position="897"/>
        <end position="940"/>
    </location>
</feature>
<dbReference type="GO" id="GO:0030659">
    <property type="term" value="C:cytoplasmic vesicle membrane"/>
    <property type="evidence" value="ECO:0007669"/>
    <property type="project" value="UniProtKB-SubCell"/>
</dbReference>
<dbReference type="Gene3D" id="1.25.10.10">
    <property type="entry name" value="Leucine-rich Repeat Variant"/>
    <property type="match status" value="1"/>
</dbReference>
<dbReference type="PANTHER" id="PTHR11134">
    <property type="entry name" value="ADAPTOR COMPLEX SUBUNIT BETA FAMILY MEMBER"/>
    <property type="match status" value="1"/>
</dbReference>
<evidence type="ECO:0000313" key="15">
    <source>
        <dbReference type="Proteomes" id="UP000011518"/>
    </source>
</evidence>
<evidence type="ECO:0000256" key="5">
    <source>
        <dbReference type="ARBA" id="ARBA00022927"/>
    </source>
</evidence>
<dbReference type="Pfam" id="PF24080">
    <property type="entry name" value="AP3B1_C_2"/>
    <property type="match status" value="1"/>
</dbReference>
<dbReference type="Gene3D" id="2.60.40.10">
    <property type="entry name" value="Immunoglobulins"/>
    <property type="match status" value="2"/>
</dbReference>
<feature type="compositionally biased region" description="Acidic residues" evidence="11">
    <location>
        <begin position="1632"/>
        <end position="1642"/>
    </location>
</feature>
<feature type="domain" description="B30.2/SPRY" evidence="12">
    <location>
        <begin position="541"/>
        <end position="742"/>
    </location>
</feature>
<keyword evidence="8" id="KW-0472">Membrane</keyword>
<evidence type="ECO:0000256" key="2">
    <source>
        <dbReference type="ARBA" id="ARBA00004555"/>
    </source>
</evidence>
<feature type="compositionally biased region" description="Basic and acidic residues" evidence="11">
    <location>
        <begin position="1582"/>
        <end position="1593"/>
    </location>
</feature>
<dbReference type="PROSITE" id="PS50188">
    <property type="entry name" value="B302_SPRY"/>
    <property type="match status" value="1"/>
</dbReference>
<dbReference type="SMART" id="SM01355">
    <property type="entry name" value="AP3B1_C"/>
    <property type="match status" value="1"/>
</dbReference>
<dbReference type="Pfam" id="PF00041">
    <property type="entry name" value="fn3"/>
    <property type="match status" value="1"/>
</dbReference>
<reference evidence="15" key="1">
    <citation type="submission" date="2012-07" db="EMBL/GenBank/DDBJ databases">
        <title>Genome of the Chinese tree shrew, a rising model animal genetically related to primates.</title>
        <authorList>
            <person name="Zhang G."/>
            <person name="Fan Y."/>
            <person name="Yao Y."/>
            <person name="Huang Z."/>
        </authorList>
    </citation>
    <scope>NUCLEOTIDE SEQUENCE [LARGE SCALE GENOMIC DNA]</scope>
</reference>
<evidence type="ECO:0000256" key="11">
    <source>
        <dbReference type="SAM" id="MobiDB-lite"/>
    </source>
</evidence>
<dbReference type="InterPro" id="IPR003961">
    <property type="entry name" value="FN3_dom"/>
</dbReference>
<evidence type="ECO:0000256" key="3">
    <source>
        <dbReference type="ARBA" id="ARBA00006613"/>
    </source>
</evidence>
<evidence type="ECO:0000313" key="14">
    <source>
        <dbReference type="EMBL" id="ELW62840.1"/>
    </source>
</evidence>